<keyword evidence="8" id="KW-1185">Reference proteome</keyword>
<feature type="site" description="Involved in the stabilization of negative charge on the oxyanion by the formation of the oxyanion hole" evidence="6">
    <location>
        <position position="115"/>
    </location>
</feature>
<comment type="pathway">
    <text evidence="6">Amino-acid biosynthesis; L-arginine biosynthesis; N(2)-acetyl-L-ornithine from L-glutamate: step 1/4.</text>
</comment>
<dbReference type="PANTHER" id="PTHR23100">
    <property type="entry name" value="ARGININE BIOSYNTHESIS BIFUNCTIONAL PROTEIN ARGJ"/>
    <property type="match status" value="1"/>
</dbReference>
<dbReference type="InterPro" id="IPR042195">
    <property type="entry name" value="ArgJ_beta_C"/>
</dbReference>
<dbReference type="Pfam" id="PF01960">
    <property type="entry name" value="ArgJ"/>
    <property type="match status" value="1"/>
</dbReference>
<dbReference type="Proteomes" id="UP000746471">
    <property type="component" value="Unassembled WGS sequence"/>
</dbReference>
<evidence type="ECO:0000256" key="4">
    <source>
        <dbReference type="ARBA" id="ARBA00022813"/>
    </source>
</evidence>
<keyword evidence="3 6" id="KW-0808">Transferase</keyword>
<proteinExistence type="inferred from homology"/>
<comment type="catalytic activity">
    <reaction evidence="6">
        <text>N(2)-acetyl-L-ornithine + L-glutamate = N-acetyl-L-glutamate + L-ornithine</text>
        <dbReference type="Rhea" id="RHEA:15349"/>
        <dbReference type="ChEBI" id="CHEBI:29985"/>
        <dbReference type="ChEBI" id="CHEBI:44337"/>
        <dbReference type="ChEBI" id="CHEBI:46911"/>
        <dbReference type="ChEBI" id="CHEBI:57805"/>
        <dbReference type="EC" id="2.3.1.35"/>
    </reaction>
</comment>
<dbReference type="Gene3D" id="3.30.2330.10">
    <property type="entry name" value="arginine biosynthesis bifunctional protein suprefamily"/>
    <property type="match status" value="1"/>
</dbReference>
<feature type="binding site" evidence="6">
    <location>
        <position position="179"/>
    </location>
    <ligand>
        <name>substrate</name>
    </ligand>
</feature>
<dbReference type="Gene3D" id="3.10.20.340">
    <property type="entry name" value="ArgJ beta chain, C-terminal domain"/>
    <property type="match status" value="1"/>
</dbReference>
<comment type="similarity">
    <text evidence="1 6">Belongs to the ArgJ family.</text>
</comment>
<dbReference type="RefSeq" id="WP_213235379.1">
    <property type="nucleotide sequence ID" value="NZ_JAHBCL010000003.1"/>
</dbReference>
<dbReference type="EMBL" id="JAHBCL010000003">
    <property type="protein sequence ID" value="MBS7525594.1"/>
    <property type="molecule type" value="Genomic_DNA"/>
</dbReference>
<feature type="active site" description="Nucleophile" evidence="6">
    <location>
        <position position="190"/>
    </location>
</feature>
<dbReference type="HAMAP" id="MF_01106">
    <property type="entry name" value="ArgJ"/>
    <property type="match status" value="1"/>
</dbReference>
<keyword evidence="6" id="KW-0055">Arginine biosynthesis</keyword>
<keyword evidence="6" id="KW-0028">Amino-acid biosynthesis</keyword>
<protein>
    <recommendedName>
        <fullName evidence="6">Arginine biosynthesis bifunctional protein ArgJ</fullName>
    </recommendedName>
    <domain>
        <recommendedName>
            <fullName evidence="6">Glutamate N-acetyltransferase</fullName>
            <ecNumber evidence="6">2.3.1.35</ecNumber>
        </recommendedName>
        <alternativeName>
            <fullName evidence="6">Ornithine acetyltransferase</fullName>
            <shortName evidence="6">OATase</shortName>
        </alternativeName>
        <alternativeName>
            <fullName evidence="6">Ornithine transacetylase</fullName>
        </alternativeName>
    </domain>
    <domain>
        <recommendedName>
            <fullName evidence="6">Amino-acid acetyltransferase</fullName>
            <ecNumber evidence="6">2.3.1.1</ecNumber>
        </recommendedName>
        <alternativeName>
            <fullName evidence="6">N-acetylglutamate synthase</fullName>
            <shortName evidence="6">AGSase</shortName>
        </alternativeName>
    </domain>
    <component>
        <recommendedName>
            <fullName evidence="6">Arginine biosynthesis bifunctional protein ArgJ alpha chain</fullName>
        </recommendedName>
    </component>
    <component>
        <recommendedName>
            <fullName evidence="6">Arginine biosynthesis bifunctional protein ArgJ beta chain</fullName>
        </recommendedName>
    </component>
</protein>
<dbReference type="EC" id="2.3.1.35" evidence="6"/>
<evidence type="ECO:0000256" key="1">
    <source>
        <dbReference type="ARBA" id="ARBA00006774"/>
    </source>
</evidence>
<evidence type="ECO:0000256" key="2">
    <source>
        <dbReference type="ARBA" id="ARBA00011475"/>
    </source>
</evidence>
<feature type="chain" id="PRO_5044927680" description="Arginine biosynthesis bifunctional protein ArgJ alpha chain" evidence="6">
    <location>
        <begin position="1"/>
        <end position="189"/>
    </location>
</feature>
<dbReference type="NCBIfam" id="TIGR00120">
    <property type="entry name" value="ArgJ"/>
    <property type="match status" value="1"/>
</dbReference>
<feature type="chain" id="PRO_5044927679" description="Arginine biosynthesis bifunctional protein ArgJ beta chain" evidence="6">
    <location>
        <begin position="190"/>
        <end position="407"/>
    </location>
</feature>
<dbReference type="PANTHER" id="PTHR23100:SF0">
    <property type="entry name" value="ARGININE BIOSYNTHESIS BIFUNCTIONAL PROTEIN ARGJ, MITOCHONDRIAL"/>
    <property type="match status" value="1"/>
</dbReference>
<evidence type="ECO:0000256" key="5">
    <source>
        <dbReference type="ARBA" id="ARBA00023315"/>
    </source>
</evidence>
<dbReference type="GO" id="GO:0004358">
    <property type="term" value="F:L-glutamate N-acetyltransferase activity, acting on acetyl-L-ornithine as donor"/>
    <property type="evidence" value="ECO:0007669"/>
    <property type="project" value="UniProtKB-EC"/>
</dbReference>
<comment type="subcellular location">
    <subcellularLocation>
        <location evidence="6">Cytoplasm</location>
    </subcellularLocation>
</comment>
<feature type="binding site" evidence="6">
    <location>
        <position position="402"/>
    </location>
    <ligand>
        <name>substrate</name>
    </ligand>
</feature>
<feature type="binding site" evidence="6">
    <location>
        <position position="407"/>
    </location>
    <ligand>
        <name>substrate</name>
    </ligand>
</feature>
<keyword evidence="6" id="KW-0963">Cytoplasm</keyword>
<feature type="binding site" evidence="6">
    <location>
        <position position="153"/>
    </location>
    <ligand>
        <name>substrate</name>
    </ligand>
</feature>
<feature type="site" description="Cleavage; by autolysis" evidence="6">
    <location>
        <begin position="189"/>
        <end position="190"/>
    </location>
</feature>
<comment type="catalytic activity">
    <reaction evidence="6">
        <text>L-glutamate + acetyl-CoA = N-acetyl-L-glutamate + CoA + H(+)</text>
        <dbReference type="Rhea" id="RHEA:24292"/>
        <dbReference type="ChEBI" id="CHEBI:15378"/>
        <dbReference type="ChEBI" id="CHEBI:29985"/>
        <dbReference type="ChEBI" id="CHEBI:44337"/>
        <dbReference type="ChEBI" id="CHEBI:57287"/>
        <dbReference type="ChEBI" id="CHEBI:57288"/>
        <dbReference type="EC" id="2.3.1.1"/>
    </reaction>
</comment>
<feature type="site" description="Involved in the stabilization of negative charge on the oxyanion by the formation of the oxyanion hole" evidence="6">
    <location>
        <position position="114"/>
    </location>
</feature>
<gene>
    <name evidence="6 7" type="primary">argJ</name>
    <name evidence="7" type="ORF">KHM83_02750</name>
</gene>
<feature type="binding site" evidence="6">
    <location>
        <position position="276"/>
    </location>
    <ligand>
        <name>substrate</name>
    </ligand>
</feature>
<organism evidence="7 8">
    <name type="scientific">Fusibacter paucivorans</name>
    <dbReference type="NCBI Taxonomy" id="76009"/>
    <lineage>
        <taxon>Bacteria</taxon>
        <taxon>Bacillati</taxon>
        <taxon>Bacillota</taxon>
        <taxon>Clostridia</taxon>
        <taxon>Eubacteriales</taxon>
        <taxon>Eubacteriales Family XII. Incertae Sedis</taxon>
        <taxon>Fusibacter</taxon>
    </lineage>
</organism>
<evidence type="ECO:0000313" key="8">
    <source>
        <dbReference type="Proteomes" id="UP000746471"/>
    </source>
</evidence>
<feature type="binding site" evidence="6">
    <location>
        <position position="190"/>
    </location>
    <ligand>
        <name>substrate</name>
    </ligand>
</feature>
<comment type="subunit">
    <text evidence="2 6">Heterotetramer of two alpha and two beta chains.</text>
</comment>
<accession>A0ABS5PK97</accession>
<evidence type="ECO:0000256" key="6">
    <source>
        <dbReference type="HAMAP-Rule" id="MF_01106"/>
    </source>
</evidence>
<evidence type="ECO:0000256" key="3">
    <source>
        <dbReference type="ARBA" id="ARBA00022679"/>
    </source>
</evidence>
<comment type="pathway">
    <text evidence="6">Amino-acid biosynthesis; L-arginine biosynthesis; L-ornithine and N-acetyl-L-glutamate from L-glutamate and N(2)-acetyl-L-ornithine (cyclic): step 1/1.</text>
</comment>
<evidence type="ECO:0000313" key="7">
    <source>
        <dbReference type="EMBL" id="MBS7525594.1"/>
    </source>
</evidence>
<dbReference type="InterPro" id="IPR002813">
    <property type="entry name" value="Arg_biosynth_ArgJ"/>
</dbReference>
<comment type="caution">
    <text evidence="7">The sequence shown here is derived from an EMBL/GenBank/DDBJ whole genome shotgun (WGS) entry which is preliminary data.</text>
</comment>
<dbReference type="CDD" id="cd02152">
    <property type="entry name" value="OAT"/>
    <property type="match status" value="1"/>
</dbReference>
<dbReference type="NCBIfam" id="NF003802">
    <property type="entry name" value="PRK05388.1"/>
    <property type="match status" value="1"/>
</dbReference>
<dbReference type="SUPFAM" id="SSF56266">
    <property type="entry name" value="DmpA/ArgJ-like"/>
    <property type="match status" value="1"/>
</dbReference>
<dbReference type="Gene3D" id="3.60.70.12">
    <property type="entry name" value="L-amino peptidase D-ALA esterase/amidase"/>
    <property type="match status" value="1"/>
</dbReference>
<name>A0ABS5PK97_9FIRM</name>
<keyword evidence="4 6" id="KW-0068">Autocatalytic cleavage</keyword>
<dbReference type="EC" id="2.3.1.1" evidence="6"/>
<comment type="function">
    <text evidence="6">Catalyzes two activities which are involved in the cyclic version of arginine biosynthesis: the synthesis of N-acetylglutamate from glutamate and acetyl-CoA as the acetyl donor, and of ornithine by transacetylation between N(2)-acetylornithine and glutamate.</text>
</comment>
<sequence length="407" mass="43186">MFKVIPGYINKPVGFKAAGMFSGIKKAKKDLAMVYTSYPAEVACVFTTNVVKAAPVLWNKNVYESGEKVSAIVVNSGNANACTGLQGIADNETMATKTAALLDCKPSGVLVASTGVIGVPMPMTVIEKGIDQIVPKLKEDDASGLEAAEAIMTTDTFTKTICVQFEIEGKTVTISGMSKGSGMIHPNMATMLSFVTTDAVISKAVLSQMLKEINEDTYNMISVDGDTSTNDMVLVLANGAVGHTPIATGTPAYDAFKEAFYYVHETLAKQIVKDGEGANKLIEVAVEGANNTIEAKQIVKSVLTSNLVKTALFGEDANWGRVLCAAGYSGAAFDPMKVDLWFSSEQGKIQLLAKGEPIVFSEDKAAEILSADEIKIALALQEGEGSAVGWGCDLSYEYVKINGEYRS</sequence>
<dbReference type="InterPro" id="IPR016117">
    <property type="entry name" value="ArgJ-like_dom_sf"/>
</dbReference>
<keyword evidence="5 6" id="KW-0012">Acyltransferase</keyword>
<keyword evidence="6" id="KW-0511">Multifunctional enzyme</keyword>
<reference evidence="7 8" key="1">
    <citation type="submission" date="2021-05" db="EMBL/GenBank/DDBJ databases">
        <title>Fusibacter ferrireducens sp. nov., an anaerobic, sulfur- and Fe-reducing bacterium isolated from the mangrove sediment.</title>
        <authorList>
            <person name="Qiu D."/>
        </authorList>
    </citation>
    <scope>NUCLEOTIDE SEQUENCE [LARGE SCALE GENOMIC DNA]</scope>
    <source>
        <strain evidence="7 8">DSM 12116</strain>
    </source>
</reference>